<evidence type="ECO:0000313" key="1">
    <source>
        <dbReference type="EMBL" id="KAH8982105.1"/>
    </source>
</evidence>
<comment type="caution">
    <text evidence="1">The sequence shown here is derived from an EMBL/GenBank/DDBJ whole genome shotgun (WGS) entry which is preliminary data.</text>
</comment>
<dbReference type="AlphaFoldDB" id="A0AAD4LBK0"/>
<protein>
    <submittedName>
        <fullName evidence="1">Uncharacterized protein</fullName>
    </submittedName>
</protein>
<proteinExistence type="predicted"/>
<keyword evidence="2" id="KW-1185">Reference proteome</keyword>
<dbReference type="Proteomes" id="UP001201163">
    <property type="component" value="Unassembled WGS sequence"/>
</dbReference>
<gene>
    <name evidence="1" type="ORF">EDB92DRAFT_1895490</name>
</gene>
<evidence type="ECO:0000313" key="2">
    <source>
        <dbReference type="Proteomes" id="UP001201163"/>
    </source>
</evidence>
<dbReference type="EMBL" id="JAKELL010000105">
    <property type="protein sequence ID" value="KAH8982105.1"/>
    <property type="molecule type" value="Genomic_DNA"/>
</dbReference>
<organism evidence="1 2">
    <name type="scientific">Lactarius akahatsu</name>
    <dbReference type="NCBI Taxonomy" id="416441"/>
    <lineage>
        <taxon>Eukaryota</taxon>
        <taxon>Fungi</taxon>
        <taxon>Dikarya</taxon>
        <taxon>Basidiomycota</taxon>
        <taxon>Agaricomycotina</taxon>
        <taxon>Agaricomycetes</taxon>
        <taxon>Russulales</taxon>
        <taxon>Russulaceae</taxon>
        <taxon>Lactarius</taxon>
    </lineage>
</organism>
<reference evidence="1" key="1">
    <citation type="submission" date="2022-01" db="EMBL/GenBank/DDBJ databases">
        <title>Comparative genomics reveals a dynamic genome evolution in the ectomycorrhizal milk-cap (Lactarius) mushrooms.</title>
        <authorList>
            <consortium name="DOE Joint Genome Institute"/>
            <person name="Lebreton A."/>
            <person name="Tang N."/>
            <person name="Kuo A."/>
            <person name="LaButti K."/>
            <person name="Drula E."/>
            <person name="Barry K."/>
            <person name="Clum A."/>
            <person name="Lipzen A."/>
            <person name="Mousain D."/>
            <person name="Ng V."/>
            <person name="Wang R."/>
            <person name="Wang X."/>
            <person name="Dai Y."/>
            <person name="Henrissat B."/>
            <person name="Grigoriev I.V."/>
            <person name="Guerin-Laguette A."/>
            <person name="Yu F."/>
            <person name="Martin F.M."/>
        </authorList>
    </citation>
    <scope>NUCLEOTIDE SEQUENCE</scope>
    <source>
        <strain evidence="1">QP</strain>
    </source>
</reference>
<accession>A0AAD4LBK0</accession>
<sequence>MFFGFGFGLRNSTWKSRGRRPVTPRTTVSTLNDDVLLNIFDWYRLHNTTDEDQGWNLERWWYKPIHVCQKWRHLILSSPTRLDLHLVCTYGIPVEAMLSHSPPLPIIIFYPEITGKTSAADEEGALFALQQRERVRRIQVTATTTILCNLFKAMDNEFPMLERLALHSSTESRTGLMLPEKLQAPPLRHLTLSNIAFPIKSMLLRQADGLITLRLWNVPASPEFHPTHLVAQLSSMSRLEILMIHFYTAIPNRKVERRPWSVQSTQIILPGLKILAFRGSSVYLEEILARLSAPLLSMLNVEFFNQFTFDLNDLRKFVHKIGEFKFCSAEMHFDKDFVSVIVDPDLERDGTYPLVVQVKCLPLDWQATCAGQICDALKSLLVRVDSLTLGFYKDDPASWQDEIDHSQWHRLLQTFAGVKTLQLTGGLVGDFFRSLKLDEGELPSELLPELRELVSRGWGHTDDAFTSFISARQSAGRRIRLVRN</sequence>
<name>A0AAD4LBK0_9AGAM</name>